<dbReference type="RefSeq" id="WP_056759917.1">
    <property type="nucleotide sequence ID" value="NZ_JAVDRL010000001.1"/>
</dbReference>
<dbReference type="Pfam" id="PF13561">
    <property type="entry name" value="adh_short_C2"/>
    <property type="match status" value="1"/>
</dbReference>
<dbReference type="EC" id="1.1.1.100" evidence="2"/>
<gene>
    <name evidence="2" type="ORF">J2800_000374</name>
</gene>
<keyword evidence="2" id="KW-0560">Oxidoreductase</keyword>
<dbReference type="EMBL" id="JAVDRL010000001">
    <property type="protein sequence ID" value="MDR6529659.1"/>
    <property type="molecule type" value="Genomic_DNA"/>
</dbReference>
<dbReference type="Proteomes" id="UP001262754">
    <property type="component" value="Unassembled WGS sequence"/>
</dbReference>
<keyword evidence="3" id="KW-1185">Reference proteome</keyword>
<dbReference type="InterPro" id="IPR050259">
    <property type="entry name" value="SDR"/>
</dbReference>
<organism evidence="2 3">
    <name type="scientific">Caulobacter rhizosphaerae</name>
    <dbReference type="NCBI Taxonomy" id="2010972"/>
    <lineage>
        <taxon>Bacteria</taxon>
        <taxon>Pseudomonadati</taxon>
        <taxon>Pseudomonadota</taxon>
        <taxon>Alphaproteobacteria</taxon>
        <taxon>Caulobacterales</taxon>
        <taxon>Caulobacteraceae</taxon>
        <taxon>Caulobacter</taxon>
    </lineage>
</organism>
<dbReference type="PRINTS" id="PR00081">
    <property type="entry name" value="GDHRDH"/>
</dbReference>
<name>A0ABU1MU02_9CAUL</name>
<accession>A0ABU1MU02</accession>
<dbReference type="Gene3D" id="3.40.50.720">
    <property type="entry name" value="NAD(P)-binding Rossmann-like Domain"/>
    <property type="match status" value="1"/>
</dbReference>
<dbReference type="InterPro" id="IPR036291">
    <property type="entry name" value="NAD(P)-bd_dom_sf"/>
</dbReference>
<protein>
    <submittedName>
        <fullName evidence="2">3-oxoacyl-[acyl-carrier protein] reductase</fullName>
        <ecNumber evidence="2">1.1.1.100</ecNumber>
    </submittedName>
</protein>
<dbReference type="GO" id="GO:0004316">
    <property type="term" value="F:3-oxoacyl-[acyl-carrier-protein] reductase (NADPH) activity"/>
    <property type="evidence" value="ECO:0007669"/>
    <property type="project" value="UniProtKB-EC"/>
</dbReference>
<comment type="caution">
    <text evidence="2">The sequence shown here is derived from an EMBL/GenBank/DDBJ whole genome shotgun (WGS) entry which is preliminary data.</text>
</comment>
<dbReference type="PANTHER" id="PTHR42879">
    <property type="entry name" value="3-OXOACYL-(ACYL-CARRIER-PROTEIN) REDUCTASE"/>
    <property type="match status" value="1"/>
</dbReference>
<evidence type="ECO:0000313" key="3">
    <source>
        <dbReference type="Proteomes" id="UP001262754"/>
    </source>
</evidence>
<evidence type="ECO:0000256" key="1">
    <source>
        <dbReference type="ARBA" id="ARBA00006484"/>
    </source>
</evidence>
<reference evidence="2 3" key="1">
    <citation type="submission" date="2023-07" db="EMBL/GenBank/DDBJ databases">
        <title>Sorghum-associated microbial communities from plants grown in Nebraska, USA.</title>
        <authorList>
            <person name="Schachtman D."/>
        </authorList>
    </citation>
    <scope>NUCLEOTIDE SEQUENCE [LARGE SCALE GENOMIC DNA]</scope>
    <source>
        <strain evidence="2 3">DS2154</strain>
    </source>
</reference>
<proteinExistence type="inferred from homology"/>
<comment type="similarity">
    <text evidence="1">Belongs to the short-chain dehydrogenases/reductases (SDR) family.</text>
</comment>
<dbReference type="SUPFAM" id="SSF51735">
    <property type="entry name" value="NAD(P)-binding Rossmann-fold domains"/>
    <property type="match status" value="1"/>
</dbReference>
<dbReference type="InterPro" id="IPR002347">
    <property type="entry name" value="SDR_fam"/>
</dbReference>
<evidence type="ECO:0000313" key="2">
    <source>
        <dbReference type="EMBL" id="MDR6529659.1"/>
    </source>
</evidence>
<sequence>MDLGLSGKIAIVAGGSRGCGRGVAEELSREGARVVLSGRLADKVHEAVEAIRESGGEAIGVVADMTTEAGCATIVDAAQRAYGDCQMLVVNSPGPFPDPVTNRGRGFDNCADDVFSETHRNFVMSQVWLARAVIPAMRSDGWGRLVNIGSIAMKTPHLEDPMPAVNTRVAVAALMKSLAQEFGPYGITANTIATGPFDSELSREYRASGTGVKTAEWYRAMLPVGRWGRPEEMGALVAFLCSTRASFLTGETIRIDGGYTKSLF</sequence>
<dbReference type="PANTHER" id="PTHR42879:SF6">
    <property type="entry name" value="NADPH-DEPENDENT REDUCTASE BACG"/>
    <property type="match status" value="1"/>
</dbReference>